<dbReference type="EMBL" id="GBXM01050753">
    <property type="protein sequence ID" value="JAH57824.1"/>
    <property type="molecule type" value="Transcribed_RNA"/>
</dbReference>
<protein>
    <submittedName>
        <fullName evidence="1">Uncharacterized protein</fullName>
    </submittedName>
</protein>
<sequence length="53" mass="6433">MYLLNISFQKPWALMWSFEPLCCCNSLQLFRESFPVDFVTRLWGFAYIQPQEH</sequence>
<reference evidence="1" key="1">
    <citation type="submission" date="2014-11" db="EMBL/GenBank/DDBJ databases">
        <authorList>
            <person name="Amaro Gonzalez C."/>
        </authorList>
    </citation>
    <scope>NUCLEOTIDE SEQUENCE</scope>
</reference>
<dbReference type="AlphaFoldDB" id="A0A0E9TVY9"/>
<reference evidence="1" key="2">
    <citation type="journal article" date="2015" name="Fish Shellfish Immunol.">
        <title>Early steps in the European eel (Anguilla anguilla)-Vibrio vulnificus interaction in the gills: Role of the RtxA13 toxin.</title>
        <authorList>
            <person name="Callol A."/>
            <person name="Pajuelo D."/>
            <person name="Ebbesson L."/>
            <person name="Teles M."/>
            <person name="MacKenzie S."/>
            <person name="Amaro C."/>
        </authorList>
    </citation>
    <scope>NUCLEOTIDE SEQUENCE</scope>
</reference>
<name>A0A0E9TVY9_ANGAN</name>
<organism evidence="1">
    <name type="scientific">Anguilla anguilla</name>
    <name type="common">European freshwater eel</name>
    <name type="synonym">Muraena anguilla</name>
    <dbReference type="NCBI Taxonomy" id="7936"/>
    <lineage>
        <taxon>Eukaryota</taxon>
        <taxon>Metazoa</taxon>
        <taxon>Chordata</taxon>
        <taxon>Craniata</taxon>
        <taxon>Vertebrata</taxon>
        <taxon>Euteleostomi</taxon>
        <taxon>Actinopterygii</taxon>
        <taxon>Neopterygii</taxon>
        <taxon>Teleostei</taxon>
        <taxon>Anguilliformes</taxon>
        <taxon>Anguillidae</taxon>
        <taxon>Anguilla</taxon>
    </lineage>
</organism>
<accession>A0A0E9TVY9</accession>
<evidence type="ECO:0000313" key="1">
    <source>
        <dbReference type="EMBL" id="JAH57824.1"/>
    </source>
</evidence>
<proteinExistence type="predicted"/>